<dbReference type="PANTHER" id="PTHR40465:SF1">
    <property type="entry name" value="DUF6534 DOMAIN-CONTAINING PROTEIN"/>
    <property type="match status" value="1"/>
</dbReference>
<feature type="transmembrane region" description="Helical" evidence="1">
    <location>
        <begin position="59"/>
        <end position="84"/>
    </location>
</feature>
<dbReference type="Proteomes" id="UP001385951">
    <property type="component" value="Unassembled WGS sequence"/>
</dbReference>
<evidence type="ECO:0000256" key="1">
    <source>
        <dbReference type="SAM" id="Phobius"/>
    </source>
</evidence>
<evidence type="ECO:0000313" key="2">
    <source>
        <dbReference type="EMBL" id="KAK7677729.1"/>
    </source>
</evidence>
<feature type="transmembrane region" description="Helical" evidence="1">
    <location>
        <begin position="157"/>
        <end position="182"/>
    </location>
</feature>
<dbReference type="EMBL" id="JASBNA010000083">
    <property type="protein sequence ID" value="KAK7677729.1"/>
    <property type="molecule type" value="Genomic_DNA"/>
</dbReference>
<sequence length="203" mass="21956">MSAADAENPLELLLTFDRHATIGASFIGFAASSVLLGVICSQTWTYVNRYPLDTWFYKCLVTILLIMSIADQSFIGHAVYTYAITDWGNPLALLKPPLWTIILQVTVGSVVGFLVKGCFAMRVYRFSQHNKPVTAAICTPVRAFESSALIDVAKLKVVGIIALALGVATDIATAGALCFFLRNLKTGYSNADTDPSIIVETTP</sequence>
<dbReference type="AlphaFoldDB" id="A0AAW0FE87"/>
<keyword evidence="3" id="KW-1185">Reference proteome</keyword>
<protein>
    <submittedName>
        <fullName evidence="2">Uncharacterized protein</fullName>
    </submittedName>
</protein>
<feature type="transmembrane region" description="Helical" evidence="1">
    <location>
        <begin position="20"/>
        <end position="47"/>
    </location>
</feature>
<feature type="transmembrane region" description="Helical" evidence="1">
    <location>
        <begin position="96"/>
        <end position="115"/>
    </location>
</feature>
<gene>
    <name evidence="2" type="ORF">QCA50_019281</name>
</gene>
<keyword evidence="1" id="KW-1133">Transmembrane helix</keyword>
<accession>A0AAW0FE87</accession>
<reference evidence="2 3" key="1">
    <citation type="submission" date="2022-09" db="EMBL/GenBank/DDBJ databases">
        <authorList>
            <person name="Palmer J.M."/>
        </authorList>
    </citation>
    <scope>NUCLEOTIDE SEQUENCE [LARGE SCALE GENOMIC DNA]</scope>
    <source>
        <strain evidence="2 3">DSM 7382</strain>
    </source>
</reference>
<keyword evidence="1" id="KW-0472">Membrane</keyword>
<evidence type="ECO:0000313" key="3">
    <source>
        <dbReference type="Proteomes" id="UP001385951"/>
    </source>
</evidence>
<organism evidence="2 3">
    <name type="scientific">Cerrena zonata</name>
    <dbReference type="NCBI Taxonomy" id="2478898"/>
    <lineage>
        <taxon>Eukaryota</taxon>
        <taxon>Fungi</taxon>
        <taxon>Dikarya</taxon>
        <taxon>Basidiomycota</taxon>
        <taxon>Agaricomycotina</taxon>
        <taxon>Agaricomycetes</taxon>
        <taxon>Polyporales</taxon>
        <taxon>Cerrenaceae</taxon>
        <taxon>Cerrena</taxon>
    </lineage>
</organism>
<dbReference type="PANTHER" id="PTHR40465">
    <property type="entry name" value="CHROMOSOME 1, WHOLE GENOME SHOTGUN SEQUENCE"/>
    <property type="match status" value="1"/>
</dbReference>
<name>A0AAW0FE87_9APHY</name>
<proteinExistence type="predicted"/>
<comment type="caution">
    <text evidence="2">The sequence shown here is derived from an EMBL/GenBank/DDBJ whole genome shotgun (WGS) entry which is preliminary data.</text>
</comment>
<keyword evidence="1" id="KW-0812">Transmembrane</keyword>